<comment type="subcellular location">
    <subcellularLocation>
        <location evidence="1">Nucleus</location>
    </subcellularLocation>
</comment>
<protein>
    <recommendedName>
        <fullName evidence="6">Xylanolytic transcriptional activator regulatory domain-containing protein</fullName>
    </recommendedName>
</protein>
<dbReference type="EMBL" id="BPWL01000006">
    <property type="protein sequence ID" value="GJJ11269.1"/>
    <property type="molecule type" value="Genomic_DNA"/>
</dbReference>
<dbReference type="GO" id="GO:0003677">
    <property type="term" value="F:DNA binding"/>
    <property type="evidence" value="ECO:0007669"/>
    <property type="project" value="UniProtKB-KW"/>
</dbReference>
<evidence type="ECO:0000256" key="5">
    <source>
        <dbReference type="SAM" id="Coils"/>
    </source>
</evidence>
<dbReference type="GO" id="GO:0005634">
    <property type="term" value="C:nucleus"/>
    <property type="evidence" value="ECO:0007669"/>
    <property type="project" value="UniProtKB-SubCell"/>
</dbReference>
<evidence type="ECO:0000256" key="3">
    <source>
        <dbReference type="ARBA" id="ARBA00023125"/>
    </source>
</evidence>
<dbReference type="GO" id="GO:0008270">
    <property type="term" value="F:zinc ion binding"/>
    <property type="evidence" value="ECO:0007669"/>
    <property type="project" value="InterPro"/>
</dbReference>
<dbReference type="CDD" id="cd12148">
    <property type="entry name" value="fungal_TF_MHR"/>
    <property type="match status" value="1"/>
</dbReference>
<dbReference type="InterPro" id="IPR007219">
    <property type="entry name" value="XnlR_reg_dom"/>
</dbReference>
<evidence type="ECO:0000256" key="2">
    <source>
        <dbReference type="ARBA" id="ARBA00022723"/>
    </source>
</evidence>
<dbReference type="PANTHER" id="PTHR46910:SF3">
    <property type="entry name" value="HALOTOLERANCE PROTEIN 9-RELATED"/>
    <property type="match status" value="1"/>
</dbReference>
<keyword evidence="5" id="KW-0175">Coiled coil</keyword>
<dbReference type="AlphaFoldDB" id="A0AAV5ADL5"/>
<evidence type="ECO:0000259" key="6">
    <source>
        <dbReference type="Pfam" id="PF04082"/>
    </source>
</evidence>
<keyword evidence="8" id="KW-1185">Reference proteome</keyword>
<keyword evidence="3" id="KW-0238">DNA-binding</keyword>
<evidence type="ECO:0000256" key="4">
    <source>
        <dbReference type="ARBA" id="ARBA00023242"/>
    </source>
</evidence>
<dbReference type="GO" id="GO:0006351">
    <property type="term" value="P:DNA-templated transcription"/>
    <property type="evidence" value="ECO:0007669"/>
    <property type="project" value="InterPro"/>
</dbReference>
<sequence length="347" mass="39337">MAVLHPREPANTEQLHARVDSLVQRVRQLENALEVLQTLHYAEVHPLLTDELRGIATPLEEGESSLSVEELPTTILKEEGLSESMGTLALDKKGIRFFGPTAVSFAGILWKEDHDTETDLLAGRDVQEVLTELTKLPNELSQLAYIFPFRQGSPSLITGMDPSQLGLWIRDNCLPPYPEAWALFETYWEHYAWHFTPFTRTEFIENIFSPLYRRTELVNRPLGHALGLCFMVFAIGELVDFTKPLKPNTGTRYYLLARASLCLDAVIESPTLTALQAMHLMLVFGAMARGTVEIEHLWMLSGINVKLALTLGLQHHPAKFKFPQEEIRNRQHTLIAVLSAEMWQARK</sequence>
<evidence type="ECO:0000313" key="8">
    <source>
        <dbReference type="Proteomes" id="UP001050691"/>
    </source>
</evidence>
<reference evidence="7" key="1">
    <citation type="submission" date="2021-10" db="EMBL/GenBank/DDBJ databases">
        <title>De novo Genome Assembly of Clathrus columnatus (Basidiomycota, Fungi) Using Illumina and Nanopore Sequence Data.</title>
        <authorList>
            <person name="Ogiso-Tanaka E."/>
            <person name="Itagaki H."/>
            <person name="Hosoya T."/>
            <person name="Hosaka K."/>
        </authorList>
    </citation>
    <scope>NUCLEOTIDE SEQUENCE</scope>
    <source>
        <strain evidence="7">MO-923</strain>
    </source>
</reference>
<name>A0AAV5ADL5_9AGAM</name>
<feature type="domain" description="Xylanolytic transcriptional activator regulatory" evidence="6">
    <location>
        <begin position="186"/>
        <end position="338"/>
    </location>
</feature>
<dbReference type="GO" id="GO:0003700">
    <property type="term" value="F:DNA-binding transcription factor activity"/>
    <property type="evidence" value="ECO:0007669"/>
    <property type="project" value="InterPro"/>
</dbReference>
<gene>
    <name evidence="7" type="ORF">Clacol_005501</name>
</gene>
<keyword evidence="2" id="KW-0479">Metal-binding</keyword>
<accession>A0AAV5ADL5</accession>
<keyword evidence="4" id="KW-0539">Nucleus</keyword>
<evidence type="ECO:0000313" key="7">
    <source>
        <dbReference type="EMBL" id="GJJ11269.1"/>
    </source>
</evidence>
<comment type="caution">
    <text evidence="7">The sequence shown here is derived from an EMBL/GenBank/DDBJ whole genome shotgun (WGS) entry which is preliminary data.</text>
</comment>
<evidence type="ECO:0000256" key="1">
    <source>
        <dbReference type="ARBA" id="ARBA00004123"/>
    </source>
</evidence>
<feature type="coiled-coil region" evidence="5">
    <location>
        <begin position="12"/>
        <end position="39"/>
    </location>
</feature>
<organism evidence="7 8">
    <name type="scientific">Clathrus columnatus</name>
    <dbReference type="NCBI Taxonomy" id="1419009"/>
    <lineage>
        <taxon>Eukaryota</taxon>
        <taxon>Fungi</taxon>
        <taxon>Dikarya</taxon>
        <taxon>Basidiomycota</taxon>
        <taxon>Agaricomycotina</taxon>
        <taxon>Agaricomycetes</taxon>
        <taxon>Phallomycetidae</taxon>
        <taxon>Phallales</taxon>
        <taxon>Clathraceae</taxon>
        <taxon>Clathrus</taxon>
    </lineage>
</organism>
<dbReference type="PANTHER" id="PTHR46910">
    <property type="entry name" value="TRANSCRIPTION FACTOR PDR1"/>
    <property type="match status" value="1"/>
</dbReference>
<dbReference type="Proteomes" id="UP001050691">
    <property type="component" value="Unassembled WGS sequence"/>
</dbReference>
<dbReference type="Pfam" id="PF04082">
    <property type="entry name" value="Fungal_trans"/>
    <property type="match status" value="1"/>
</dbReference>
<dbReference type="InterPro" id="IPR050987">
    <property type="entry name" value="AtrR-like"/>
</dbReference>
<proteinExistence type="predicted"/>